<organism evidence="2 3">
    <name type="scientific">Virgibacillus phasianinus</name>
    <dbReference type="NCBI Taxonomy" id="2017483"/>
    <lineage>
        <taxon>Bacteria</taxon>
        <taxon>Bacillati</taxon>
        <taxon>Bacillota</taxon>
        <taxon>Bacilli</taxon>
        <taxon>Bacillales</taxon>
        <taxon>Bacillaceae</taxon>
        <taxon>Virgibacillus</taxon>
    </lineage>
</organism>
<protein>
    <submittedName>
        <fullName evidence="2">Uncharacterized protein</fullName>
    </submittedName>
</protein>
<accession>A0A220U7B2</accession>
<proteinExistence type="predicted"/>
<keyword evidence="3" id="KW-1185">Reference proteome</keyword>
<dbReference type="Proteomes" id="UP000198312">
    <property type="component" value="Chromosome"/>
</dbReference>
<dbReference type="EMBL" id="CP022315">
    <property type="protein sequence ID" value="ASK64007.1"/>
    <property type="molecule type" value="Genomic_DNA"/>
</dbReference>
<feature type="transmembrane region" description="Helical" evidence="1">
    <location>
        <begin position="123"/>
        <end position="144"/>
    </location>
</feature>
<dbReference type="KEGG" id="vil:CFK37_18520"/>
<gene>
    <name evidence="2" type="ORF">CFK37_18520</name>
</gene>
<evidence type="ECO:0000313" key="2">
    <source>
        <dbReference type="EMBL" id="ASK64007.1"/>
    </source>
</evidence>
<dbReference type="AlphaFoldDB" id="A0A220U7B2"/>
<dbReference type="RefSeq" id="WP_089063265.1">
    <property type="nucleotide sequence ID" value="NZ_CP022315.1"/>
</dbReference>
<evidence type="ECO:0000313" key="3">
    <source>
        <dbReference type="Proteomes" id="UP000198312"/>
    </source>
</evidence>
<keyword evidence="1" id="KW-1133">Transmembrane helix</keyword>
<name>A0A220U7B2_9BACI</name>
<reference evidence="2 3" key="1">
    <citation type="submission" date="2017-07" db="EMBL/GenBank/DDBJ databases">
        <title>Virgibacillus sp. LM2416.</title>
        <authorList>
            <person name="Tak E.J."/>
            <person name="Bae J.-W."/>
        </authorList>
    </citation>
    <scope>NUCLEOTIDE SEQUENCE [LARGE SCALE GENOMIC DNA]</scope>
    <source>
        <strain evidence="2 3">LM2416</strain>
    </source>
</reference>
<feature type="transmembrane region" description="Helical" evidence="1">
    <location>
        <begin position="34"/>
        <end position="51"/>
    </location>
</feature>
<keyword evidence="1" id="KW-0472">Membrane</keyword>
<sequence length="152" mass="17336">MTNKFFFLLICSYLLAFSTNLMPSAKHPDLNMNIFNFLTTTLFIIILLLFAKQGSNGKSGTRKLQIFSTLGIISGGIIFLIKSFENVMFDYVVLDSIASIQYPFYLIFTTPLYGINSLLDLNYAAYSLLMSLFYILVLIISFNFKKNDVRRA</sequence>
<evidence type="ECO:0000256" key="1">
    <source>
        <dbReference type="SAM" id="Phobius"/>
    </source>
</evidence>
<dbReference type="OrthoDB" id="2352698at2"/>
<keyword evidence="1" id="KW-0812">Transmembrane</keyword>
<feature type="transmembrane region" description="Helical" evidence="1">
    <location>
        <begin position="63"/>
        <end position="81"/>
    </location>
</feature>